<evidence type="ECO:0000259" key="7">
    <source>
        <dbReference type="Pfam" id="PF01425"/>
    </source>
</evidence>
<dbReference type="PIRSF" id="PIRSF001221">
    <property type="entry name" value="Amidase_fungi"/>
    <property type="match status" value="1"/>
</dbReference>
<dbReference type="OrthoDB" id="6428749at2759"/>
<reference evidence="8" key="1">
    <citation type="journal article" date="2021" name="Nat. Commun.">
        <title>Genetic determinants of endophytism in the Arabidopsis root mycobiome.</title>
        <authorList>
            <person name="Mesny F."/>
            <person name="Miyauchi S."/>
            <person name="Thiergart T."/>
            <person name="Pickel B."/>
            <person name="Atanasova L."/>
            <person name="Karlsson M."/>
            <person name="Huettel B."/>
            <person name="Barry K.W."/>
            <person name="Haridas S."/>
            <person name="Chen C."/>
            <person name="Bauer D."/>
            <person name="Andreopoulos W."/>
            <person name="Pangilinan J."/>
            <person name="LaButti K."/>
            <person name="Riley R."/>
            <person name="Lipzen A."/>
            <person name="Clum A."/>
            <person name="Drula E."/>
            <person name="Henrissat B."/>
            <person name="Kohler A."/>
            <person name="Grigoriev I.V."/>
            <person name="Martin F.M."/>
            <person name="Hacquard S."/>
        </authorList>
    </citation>
    <scope>NUCLEOTIDE SEQUENCE</scope>
    <source>
        <strain evidence="8">MPI-CAGE-AT-0016</strain>
    </source>
</reference>
<feature type="binding site" evidence="6">
    <location>
        <position position="214"/>
    </location>
    <ligand>
        <name>substrate</name>
    </ligand>
</feature>
<comment type="similarity">
    <text evidence="2">Belongs to the amidase family.</text>
</comment>
<evidence type="ECO:0000256" key="2">
    <source>
        <dbReference type="ARBA" id="ARBA00009199"/>
    </source>
</evidence>
<comment type="caution">
    <text evidence="8">The sequence shown here is derived from an EMBL/GenBank/DDBJ whole genome shotgun (WGS) entry which is preliminary data.</text>
</comment>
<keyword evidence="9" id="KW-1185">Reference proteome</keyword>
<dbReference type="Pfam" id="PF01425">
    <property type="entry name" value="Amidase"/>
    <property type="match status" value="1"/>
</dbReference>
<dbReference type="Proteomes" id="UP000813385">
    <property type="component" value="Unassembled WGS sequence"/>
</dbReference>
<dbReference type="PANTHER" id="PTHR46072">
    <property type="entry name" value="AMIDASE-RELATED-RELATED"/>
    <property type="match status" value="1"/>
</dbReference>
<keyword evidence="4" id="KW-0378">Hydrolase</keyword>
<dbReference type="PROSITE" id="PS00571">
    <property type="entry name" value="AMIDASES"/>
    <property type="match status" value="1"/>
</dbReference>
<evidence type="ECO:0000256" key="1">
    <source>
        <dbReference type="ARBA" id="ARBA00001311"/>
    </source>
</evidence>
<protein>
    <recommendedName>
        <fullName evidence="3">amidase</fullName>
        <ecNumber evidence="3">3.5.1.4</ecNumber>
    </recommendedName>
</protein>
<dbReference type="EC" id="3.5.1.4" evidence="3"/>
<evidence type="ECO:0000256" key="6">
    <source>
        <dbReference type="PIRSR" id="PIRSR001221-2"/>
    </source>
</evidence>
<dbReference type="GO" id="GO:0004040">
    <property type="term" value="F:amidase activity"/>
    <property type="evidence" value="ECO:0007669"/>
    <property type="project" value="UniProtKB-EC"/>
</dbReference>
<dbReference type="PANTHER" id="PTHR46072:SF7">
    <property type="entry name" value="AMIDASE"/>
    <property type="match status" value="1"/>
</dbReference>
<feature type="binding site" evidence="6">
    <location>
        <position position="188"/>
    </location>
    <ligand>
        <name>substrate</name>
    </ligand>
</feature>
<accession>A0A8K0TAQ0</accession>
<feature type="active site" description="Charge relay system" evidence="5">
    <location>
        <position position="214"/>
    </location>
</feature>
<name>A0A8K0TAQ0_9PEZI</name>
<dbReference type="EMBL" id="JAGPXD010000005">
    <property type="protein sequence ID" value="KAH7354400.1"/>
    <property type="molecule type" value="Genomic_DNA"/>
</dbReference>
<evidence type="ECO:0000313" key="8">
    <source>
        <dbReference type="EMBL" id="KAH7354400.1"/>
    </source>
</evidence>
<feature type="binding site" evidence="6">
    <location>
        <begin position="235"/>
        <end position="238"/>
    </location>
    <ligand>
        <name>substrate</name>
    </ligand>
</feature>
<evidence type="ECO:0000256" key="5">
    <source>
        <dbReference type="PIRSR" id="PIRSR001221-1"/>
    </source>
</evidence>
<evidence type="ECO:0000256" key="3">
    <source>
        <dbReference type="ARBA" id="ARBA00012922"/>
    </source>
</evidence>
<dbReference type="SUPFAM" id="SSF75304">
    <property type="entry name" value="Amidase signature (AS) enzymes"/>
    <property type="match status" value="1"/>
</dbReference>
<gene>
    <name evidence="8" type="ORF">B0T11DRAFT_246134</name>
</gene>
<evidence type="ECO:0000313" key="9">
    <source>
        <dbReference type="Proteomes" id="UP000813385"/>
    </source>
</evidence>
<dbReference type="InterPro" id="IPR020556">
    <property type="entry name" value="Amidase_CS"/>
</dbReference>
<feature type="domain" description="Amidase" evidence="7">
    <location>
        <begin position="74"/>
        <end position="543"/>
    </location>
</feature>
<dbReference type="InterPro" id="IPR023631">
    <property type="entry name" value="Amidase_dom"/>
</dbReference>
<dbReference type="AlphaFoldDB" id="A0A8K0TAQ0"/>
<feature type="active site" description="Acyl-ester intermediate" evidence="5">
    <location>
        <position position="238"/>
    </location>
</feature>
<evidence type="ECO:0000256" key="4">
    <source>
        <dbReference type="ARBA" id="ARBA00022801"/>
    </source>
</evidence>
<feature type="active site" description="Charge relay system" evidence="5">
    <location>
        <position position="130"/>
    </location>
</feature>
<dbReference type="Gene3D" id="3.90.1300.10">
    <property type="entry name" value="Amidase signature (AS) domain"/>
    <property type="match status" value="1"/>
</dbReference>
<organism evidence="8 9">
    <name type="scientific">Plectosphaerella cucumerina</name>
    <dbReference type="NCBI Taxonomy" id="40658"/>
    <lineage>
        <taxon>Eukaryota</taxon>
        <taxon>Fungi</taxon>
        <taxon>Dikarya</taxon>
        <taxon>Ascomycota</taxon>
        <taxon>Pezizomycotina</taxon>
        <taxon>Sordariomycetes</taxon>
        <taxon>Hypocreomycetidae</taxon>
        <taxon>Glomerellales</taxon>
        <taxon>Plectosphaerellaceae</taxon>
        <taxon>Plectosphaerella</taxon>
    </lineage>
</organism>
<comment type="catalytic activity">
    <reaction evidence="1">
        <text>a monocarboxylic acid amide + H2O = a monocarboxylate + NH4(+)</text>
        <dbReference type="Rhea" id="RHEA:12020"/>
        <dbReference type="ChEBI" id="CHEBI:15377"/>
        <dbReference type="ChEBI" id="CHEBI:28938"/>
        <dbReference type="ChEBI" id="CHEBI:35757"/>
        <dbReference type="ChEBI" id="CHEBI:83628"/>
        <dbReference type="EC" id="3.5.1.4"/>
    </reaction>
</comment>
<proteinExistence type="inferred from homology"/>
<dbReference type="InterPro" id="IPR036928">
    <property type="entry name" value="AS_sf"/>
</dbReference>
<sequence length="553" mass="60721">MADWQSAAAEKRQSVIDLIPAHWVIPAPPLPDAQRDITGDYIRQYLTEDEVHITESDVSTILHHIHEGKWKARDVTEAFCHRAALAHQMTNCLHEIFFKAALDDAQAQDEYFAATGKLKGPLHGLPISLKDQFHVRGVETTMGYVGWIGTFQGKKDTGKEMVFESELVRELRDLGAILYCKTSVPHTLMSGETINNIVGYVPNPKNRLLSTGGSSGGEGALLGLRGSPLGVGTDIGGSVRFPAAFNGLYGLRPSSGRLPYEGMANSMDGQSTVLSVLGPMAHSVDAVKLFTKAVLSKQPWLHDPLVVDLPWRETIFQNTLNSPKPLVFGLLASDGNVSVQPPVERALNKVADALRALGHSIIEWKPPSHKRAVDIATSAYTLDGGRDAFGALSLSNEPMSSQVSQTFGLEERPESNASDIAALNVQKREYQKEYMEYWNSTSELNPHQEPVAAVIAPISPYAAPQPGKFRYYGYATFVNVLDYSAITIPTTTCDRHIDSFNDRYVPMNPLDEEVWKDYDAQICHGALVGLQLIGRRFEEEKILGLATVISKAL</sequence>